<dbReference type="Gene3D" id="3.40.50.2000">
    <property type="entry name" value="Glycogen Phosphorylase B"/>
    <property type="match status" value="1"/>
</dbReference>
<dbReference type="AlphaFoldDB" id="A0A6I1GF13"/>
<feature type="domain" description="Glycosyl transferase family 28 C-terminal" evidence="1">
    <location>
        <begin position="1"/>
        <end position="112"/>
    </location>
</feature>
<dbReference type="InterPro" id="IPR007235">
    <property type="entry name" value="Glyco_trans_28_C"/>
</dbReference>
<evidence type="ECO:0000313" key="3">
    <source>
        <dbReference type="Proteomes" id="UP000468413"/>
    </source>
</evidence>
<protein>
    <submittedName>
        <fullName evidence="2">Multidrug MFS transporter</fullName>
    </submittedName>
</protein>
<sequence length="165" mass="19150">MIFVTVGTHEQPFNRLIRAVDELKGEGVIDEPVFMQTGYSTYEPKHCEWKKFLPYDEMQQKVDEAHIVISHGGPSSFLMPLKEGKIPIVVPRKVEFNEHINNHQVDFIEAVTKRFNNIIPIYNIKDIYSAIQNYDQIARSIQVNTISNNALFNERLEVIVKKLLH</sequence>
<dbReference type="RefSeq" id="WP_152209770.1">
    <property type="nucleotide sequence ID" value="NZ_WBVS01000005.1"/>
</dbReference>
<accession>A0A6I1GF13</accession>
<organism evidence="2 3">
    <name type="scientific">Bifidobacterium cebidarum</name>
    <dbReference type="NCBI Taxonomy" id="2650773"/>
    <lineage>
        <taxon>Bacteria</taxon>
        <taxon>Bacillati</taxon>
        <taxon>Actinomycetota</taxon>
        <taxon>Actinomycetes</taxon>
        <taxon>Bifidobacteriales</taxon>
        <taxon>Bifidobacteriaceae</taxon>
        <taxon>Bifidobacterium</taxon>
    </lineage>
</organism>
<dbReference type="GO" id="GO:0016758">
    <property type="term" value="F:hexosyltransferase activity"/>
    <property type="evidence" value="ECO:0007669"/>
    <property type="project" value="InterPro"/>
</dbReference>
<dbReference type="Pfam" id="PF04101">
    <property type="entry name" value="Glyco_tran_28_C"/>
    <property type="match status" value="1"/>
</dbReference>
<evidence type="ECO:0000313" key="2">
    <source>
        <dbReference type="EMBL" id="KAB7788127.1"/>
    </source>
</evidence>
<gene>
    <name evidence="2" type="ORF">F7D08_1164</name>
</gene>
<reference evidence="2 3" key="1">
    <citation type="submission" date="2019-09" db="EMBL/GenBank/DDBJ databases">
        <title>Characterization of the phylogenetic diversity of two novel species belonging to the genus Bifidobacterium: Bifidobacterium cebidarum sp. nov. and Bifidobacterium leontopitheci sp. nov.</title>
        <authorList>
            <person name="Lugli G.A."/>
            <person name="Duranti S."/>
            <person name="Milani C."/>
            <person name="Turroni F."/>
            <person name="Ventura M."/>
        </authorList>
    </citation>
    <scope>NUCLEOTIDE SEQUENCE [LARGE SCALE GENOMIC DNA]</scope>
    <source>
        <strain evidence="2 3">LMG 31469</strain>
    </source>
</reference>
<keyword evidence="3" id="KW-1185">Reference proteome</keyword>
<dbReference type="Proteomes" id="UP000468413">
    <property type="component" value="Unassembled WGS sequence"/>
</dbReference>
<dbReference type="EMBL" id="WBVS01000005">
    <property type="protein sequence ID" value="KAB7788127.1"/>
    <property type="molecule type" value="Genomic_DNA"/>
</dbReference>
<name>A0A6I1GF13_9BIFI</name>
<evidence type="ECO:0000259" key="1">
    <source>
        <dbReference type="Pfam" id="PF04101"/>
    </source>
</evidence>
<proteinExistence type="predicted"/>
<comment type="caution">
    <text evidence="2">The sequence shown here is derived from an EMBL/GenBank/DDBJ whole genome shotgun (WGS) entry which is preliminary data.</text>
</comment>